<dbReference type="InterPro" id="IPR037099">
    <property type="entry name" value="Fum_R/Succ_DH_flav-like_C_sf"/>
</dbReference>
<dbReference type="PANTHER" id="PTHR42716:SF2">
    <property type="entry name" value="L-ASPARTATE OXIDASE, CHLOROPLASTIC"/>
    <property type="match status" value="1"/>
</dbReference>
<evidence type="ECO:0000256" key="4">
    <source>
        <dbReference type="ARBA" id="ARBA00012173"/>
    </source>
</evidence>
<comment type="catalytic activity">
    <reaction evidence="9">
        <text>L-aspartate + O2 = iminosuccinate + H2O2</text>
        <dbReference type="Rhea" id="RHEA:25876"/>
        <dbReference type="ChEBI" id="CHEBI:15379"/>
        <dbReference type="ChEBI" id="CHEBI:16240"/>
        <dbReference type="ChEBI" id="CHEBI:29991"/>
        <dbReference type="ChEBI" id="CHEBI:77875"/>
        <dbReference type="EC" id="1.4.3.16"/>
    </reaction>
    <physiologicalReaction direction="left-to-right" evidence="9">
        <dbReference type="Rhea" id="RHEA:25877"/>
    </physiologicalReaction>
</comment>
<evidence type="ECO:0000256" key="6">
    <source>
        <dbReference type="ARBA" id="ARBA00022642"/>
    </source>
</evidence>
<dbReference type="FunFam" id="1.20.58.100:FF:000002">
    <property type="entry name" value="L-aspartate oxidase"/>
    <property type="match status" value="1"/>
</dbReference>
<evidence type="ECO:0000256" key="2">
    <source>
        <dbReference type="ARBA" id="ARBA00004950"/>
    </source>
</evidence>
<comment type="function">
    <text evidence="12">Catalyzes the oxidation of L-aspartate to iminoaspartate.</text>
</comment>
<reference evidence="18" key="1">
    <citation type="submission" date="2018-09" db="EMBL/GenBank/DDBJ databases">
        <authorList>
            <person name="Livingstone P.G."/>
            <person name="Whitworth D.E."/>
        </authorList>
    </citation>
    <scope>NUCLEOTIDE SEQUENCE [LARGE SCALE GENOMIC DNA]</scope>
    <source>
        <strain evidence="18">CA051B</strain>
    </source>
</reference>
<dbReference type="Proteomes" id="UP000272888">
    <property type="component" value="Unassembled WGS sequence"/>
</dbReference>
<evidence type="ECO:0000256" key="3">
    <source>
        <dbReference type="ARBA" id="ARBA00008562"/>
    </source>
</evidence>
<accession>A0A3A8N2N7</accession>
<keyword evidence="8 12" id="KW-0560">Oxidoreductase</keyword>
<name>A0A3A8N2N7_9BACT</name>
<dbReference type="EC" id="1.4.3.16" evidence="4 10"/>
<dbReference type="InterPro" id="IPR036188">
    <property type="entry name" value="FAD/NAD-bd_sf"/>
</dbReference>
<organism evidence="17 18">
    <name type="scientific">Corallococcus llansteffanensis</name>
    <dbReference type="NCBI Taxonomy" id="2316731"/>
    <lineage>
        <taxon>Bacteria</taxon>
        <taxon>Pseudomonadati</taxon>
        <taxon>Myxococcota</taxon>
        <taxon>Myxococcia</taxon>
        <taxon>Myxococcales</taxon>
        <taxon>Cystobacterineae</taxon>
        <taxon>Myxococcaceae</taxon>
        <taxon>Corallococcus</taxon>
    </lineage>
</organism>
<comment type="cofactor">
    <cofactor evidence="1 12">
        <name>FAD</name>
        <dbReference type="ChEBI" id="CHEBI:57692"/>
    </cofactor>
</comment>
<comment type="pathway">
    <text evidence="2 12">Cofactor biosynthesis; NAD(+) biosynthesis; iminoaspartate from L-aspartate (oxidase route): step 1/1.</text>
</comment>
<evidence type="ECO:0000256" key="12">
    <source>
        <dbReference type="RuleBase" id="RU362049"/>
    </source>
</evidence>
<evidence type="ECO:0000256" key="7">
    <source>
        <dbReference type="ARBA" id="ARBA00022827"/>
    </source>
</evidence>
<feature type="region of interest" description="Disordered" evidence="14">
    <location>
        <begin position="510"/>
        <end position="529"/>
    </location>
</feature>
<dbReference type="GO" id="GO:0005737">
    <property type="term" value="C:cytoplasm"/>
    <property type="evidence" value="ECO:0007669"/>
    <property type="project" value="UniProtKB-SubCell"/>
</dbReference>
<dbReference type="UniPathway" id="UPA00253">
    <property type="reaction ID" value="UER00326"/>
</dbReference>
<dbReference type="FunFam" id="3.90.700.10:FF:000002">
    <property type="entry name" value="L-aspartate oxidase"/>
    <property type="match status" value="1"/>
</dbReference>
<dbReference type="SUPFAM" id="SSF56425">
    <property type="entry name" value="Succinate dehydrogenase/fumarate reductase flavoprotein, catalytic domain"/>
    <property type="match status" value="1"/>
</dbReference>
<comment type="caution">
    <text evidence="17">The sequence shown here is derived from an EMBL/GenBank/DDBJ whole genome shotgun (WGS) entry which is preliminary data.</text>
</comment>
<evidence type="ECO:0000313" key="18">
    <source>
        <dbReference type="Proteomes" id="UP000272888"/>
    </source>
</evidence>
<evidence type="ECO:0000256" key="9">
    <source>
        <dbReference type="ARBA" id="ARBA00048305"/>
    </source>
</evidence>
<dbReference type="SUPFAM" id="SSF46977">
    <property type="entry name" value="Succinate dehydrogenase/fumarate reductase flavoprotein C-terminal domain"/>
    <property type="match status" value="1"/>
</dbReference>
<evidence type="ECO:0000259" key="16">
    <source>
        <dbReference type="Pfam" id="PF02910"/>
    </source>
</evidence>
<feature type="domain" description="Fumarate reductase/succinate dehydrogenase flavoprotein-like C-terminal" evidence="16">
    <location>
        <begin position="433"/>
        <end position="524"/>
    </location>
</feature>
<keyword evidence="6 12" id="KW-0662">Pyridine nucleotide biosynthesis</keyword>
<evidence type="ECO:0000256" key="11">
    <source>
        <dbReference type="PIRSR" id="PIRSR000171-1"/>
    </source>
</evidence>
<keyword evidence="13" id="KW-0175">Coiled coil</keyword>
<dbReference type="PANTHER" id="PTHR42716">
    <property type="entry name" value="L-ASPARTATE OXIDASE"/>
    <property type="match status" value="1"/>
</dbReference>
<dbReference type="GO" id="GO:0034628">
    <property type="term" value="P:'de novo' NAD+ biosynthetic process from L-aspartate"/>
    <property type="evidence" value="ECO:0007669"/>
    <property type="project" value="TreeGrafter"/>
</dbReference>
<evidence type="ECO:0000256" key="10">
    <source>
        <dbReference type="NCBIfam" id="TIGR00551"/>
    </source>
</evidence>
<dbReference type="NCBIfam" id="NF006567">
    <property type="entry name" value="PRK09077.1"/>
    <property type="match status" value="1"/>
</dbReference>
<dbReference type="SUPFAM" id="SSF51905">
    <property type="entry name" value="FAD/NAD(P)-binding domain"/>
    <property type="match status" value="1"/>
</dbReference>
<dbReference type="InterPro" id="IPR005288">
    <property type="entry name" value="NadB"/>
</dbReference>
<sequence>MPHRFDFLVLGGGVAGLSFALQAARHGTVAVLTKRERGEGNTAYAQGGIAGVLAPTDTFDAHIEDTLVAGAGLCHRDAVEVTVREGPARLKELVSLGAEFDRRIGGEFDLTREGGHSARRVVHAGDITGREVQRALLAACDEQPNITFFQNTAAIDLILDRRAHASSASRCVGVYALLEDGAIERFLAKVTVLATGGAGKVYLYTSNPDVATGDGVAMAYRAGARIANMEFYQFHPTCLFHPEAKSFLISEALRGEGGKLRLKGGQTFMERYHPMGALAPRDVVARAIDAELKRTGNDSVYLDMTHLGRAYLTERFPNIYAACKAFNIDMAVQPIPVVPAAHYQCGGVVTDLHGRTNVPGLYAIGEVSSTGLHGANRLASNSLLEGLVFGHRAVQVAAEEIAALSHSKDEPPAWDSGSAVDSDESVVVTHNWDEIRRLMWNYVGIVRTDKRLMRARRRLELLREEIRDYYWRFKVTRDVIELRNIAEVAHLIVDCASRRKESRGLHYTLDYPHTDEHQGTRDTVLSREL</sequence>
<dbReference type="PIRSF" id="PIRSF000171">
    <property type="entry name" value="SDHA_APRA_LASPO"/>
    <property type="match status" value="1"/>
</dbReference>
<evidence type="ECO:0000256" key="1">
    <source>
        <dbReference type="ARBA" id="ARBA00001974"/>
    </source>
</evidence>
<dbReference type="NCBIfam" id="TIGR00551">
    <property type="entry name" value="nadB"/>
    <property type="match status" value="1"/>
</dbReference>
<evidence type="ECO:0000256" key="8">
    <source>
        <dbReference type="ARBA" id="ARBA00023002"/>
    </source>
</evidence>
<dbReference type="GO" id="GO:0008734">
    <property type="term" value="F:L-aspartate oxidase activity"/>
    <property type="evidence" value="ECO:0007669"/>
    <property type="project" value="UniProtKB-UniRule"/>
</dbReference>
<gene>
    <name evidence="17" type="ORF">D7V93_41085</name>
</gene>
<evidence type="ECO:0000256" key="5">
    <source>
        <dbReference type="ARBA" id="ARBA00022630"/>
    </source>
</evidence>
<dbReference type="Gene3D" id="1.20.58.100">
    <property type="entry name" value="Fumarate reductase/succinate dehydrogenase flavoprotein-like, C-terminal domain"/>
    <property type="match status" value="1"/>
</dbReference>
<evidence type="ECO:0000256" key="13">
    <source>
        <dbReference type="SAM" id="Coils"/>
    </source>
</evidence>
<feature type="coiled-coil region" evidence="13">
    <location>
        <begin position="445"/>
        <end position="472"/>
    </location>
</feature>
<comment type="subcellular location">
    <subcellularLocation>
        <location evidence="12">Cytoplasm</location>
    </subcellularLocation>
</comment>
<dbReference type="RefSeq" id="WP_120648433.1">
    <property type="nucleotide sequence ID" value="NZ_RAWB01000845.1"/>
</dbReference>
<dbReference type="InterPro" id="IPR003953">
    <property type="entry name" value="FAD-dep_OxRdtase_2_FAD-bd"/>
</dbReference>
<evidence type="ECO:0000256" key="14">
    <source>
        <dbReference type="SAM" id="MobiDB-lite"/>
    </source>
</evidence>
<feature type="domain" description="FAD-dependent oxidoreductase 2 FAD-binding" evidence="15">
    <location>
        <begin position="6"/>
        <end position="383"/>
    </location>
</feature>
<dbReference type="EMBL" id="RAWB01000845">
    <property type="protein sequence ID" value="RKH38516.1"/>
    <property type="molecule type" value="Genomic_DNA"/>
</dbReference>
<dbReference type="Pfam" id="PF00890">
    <property type="entry name" value="FAD_binding_2"/>
    <property type="match status" value="1"/>
</dbReference>
<dbReference type="InterPro" id="IPR015939">
    <property type="entry name" value="Fum_Rdtase/Succ_DH_flav-like_C"/>
</dbReference>
<dbReference type="Gene3D" id="3.90.700.10">
    <property type="entry name" value="Succinate dehydrogenase/fumarate reductase flavoprotein, catalytic domain"/>
    <property type="match status" value="1"/>
</dbReference>
<feature type="active site" description="Proton acceptor" evidence="11">
    <location>
        <position position="281"/>
    </location>
</feature>
<feature type="compositionally biased region" description="Basic and acidic residues" evidence="14">
    <location>
        <begin position="512"/>
        <end position="529"/>
    </location>
</feature>
<comment type="similarity">
    <text evidence="3 12">Belongs to the FAD-dependent oxidoreductase 2 family. NadB subfamily.</text>
</comment>
<evidence type="ECO:0000259" key="15">
    <source>
        <dbReference type="Pfam" id="PF00890"/>
    </source>
</evidence>
<dbReference type="InterPro" id="IPR027477">
    <property type="entry name" value="Succ_DH/fumarate_Rdtase_cat_sf"/>
</dbReference>
<evidence type="ECO:0000313" key="17">
    <source>
        <dbReference type="EMBL" id="RKH38516.1"/>
    </source>
</evidence>
<proteinExistence type="inferred from homology"/>
<dbReference type="Pfam" id="PF02910">
    <property type="entry name" value="Succ_DH_flav_C"/>
    <property type="match status" value="1"/>
</dbReference>
<dbReference type="PRINTS" id="PR00368">
    <property type="entry name" value="FADPNR"/>
</dbReference>
<protein>
    <recommendedName>
        <fullName evidence="4 10">L-aspartate oxidase</fullName>
        <ecNumber evidence="4 10">1.4.3.16</ecNumber>
    </recommendedName>
</protein>
<dbReference type="Gene3D" id="3.50.50.60">
    <property type="entry name" value="FAD/NAD(P)-binding domain"/>
    <property type="match status" value="1"/>
</dbReference>
<dbReference type="AlphaFoldDB" id="A0A3A8N2N7"/>
<keyword evidence="5 12" id="KW-0285">Flavoprotein</keyword>
<keyword evidence="7 12" id="KW-0274">FAD</keyword>
<dbReference type="PRINTS" id="PR00411">
    <property type="entry name" value="PNDRDTASEI"/>
</dbReference>
<keyword evidence="18" id="KW-1185">Reference proteome</keyword>